<dbReference type="InterPro" id="IPR027417">
    <property type="entry name" value="P-loop_NTPase"/>
</dbReference>
<organism evidence="6">
    <name type="scientific">uncultured marine thaumarchaeote SAT1000_04_F07</name>
    <dbReference type="NCBI Taxonomy" id="1456355"/>
    <lineage>
        <taxon>Archaea</taxon>
        <taxon>Nitrososphaerota</taxon>
        <taxon>environmental samples</taxon>
    </lineage>
</organism>
<evidence type="ECO:0000313" key="6">
    <source>
        <dbReference type="EMBL" id="AIF21437.1"/>
    </source>
</evidence>
<keyword evidence="1" id="KW-0547">Nucleotide-binding</keyword>
<keyword evidence="3 6" id="KW-0347">Helicase</keyword>
<protein>
    <submittedName>
        <fullName evidence="6">DEAD/DEAH box helicase domain-containing protein (HelS)</fullName>
    </submittedName>
</protein>
<gene>
    <name evidence="6" type="primary">helS</name>
</gene>
<evidence type="ECO:0000256" key="3">
    <source>
        <dbReference type="ARBA" id="ARBA00022806"/>
    </source>
</evidence>
<evidence type="ECO:0000259" key="5">
    <source>
        <dbReference type="PROSITE" id="PS51192"/>
    </source>
</evidence>
<sequence length="147" mass="16285">MAISTGDSNSTDNKLDDADVIILTNETMDAMMTFQKSWIYEIGLVVSDEIHLIGDSGRGPTLEMILTRLKTGYVGKKPQIIALSATISNSSLLAEWLDCKLVESEWRPVPLSEAVYSNHTITNQDRVESEGNLDKKERLDIANLQSV</sequence>
<feature type="domain" description="Helicase ATP-binding" evidence="5">
    <location>
        <begin position="1"/>
        <end position="105"/>
    </location>
</feature>
<reference evidence="6" key="1">
    <citation type="journal article" date="2014" name="Genome Biol. Evol.">
        <title>Pangenome evidence for extensive interdomain horizontal transfer affecting lineage core and shell genes in uncultured planktonic thaumarchaeota and euryarchaeota.</title>
        <authorList>
            <person name="Deschamps P."/>
            <person name="Zivanovic Y."/>
            <person name="Moreira D."/>
            <person name="Rodriguez-Valera F."/>
            <person name="Lopez-Garcia P."/>
        </authorList>
    </citation>
    <scope>NUCLEOTIDE SEQUENCE</scope>
</reference>
<dbReference type="InterPro" id="IPR011545">
    <property type="entry name" value="DEAD/DEAH_box_helicase_dom"/>
</dbReference>
<dbReference type="InterPro" id="IPR014001">
    <property type="entry name" value="Helicase_ATP-bd"/>
</dbReference>
<dbReference type="GO" id="GO:0003676">
    <property type="term" value="F:nucleic acid binding"/>
    <property type="evidence" value="ECO:0007669"/>
    <property type="project" value="InterPro"/>
</dbReference>
<dbReference type="Gene3D" id="3.40.50.300">
    <property type="entry name" value="P-loop containing nucleotide triphosphate hydrolases"/>
    <property type="match status" value="1"/>
</dbReference>
<dbReference type="GO" id="GO:0140097">
    <property type="term" value="F:catalytic activity, acting on DNA"/>
    <property type="evidence" value="ECO:0007669"/>
    <property type="project" value="UniProtKB-ARBA"/>
</dbReference>
<dbReference type="EMBL" id="KF901190">
    <property type="protein sequence ID" value="AIF21437.1"/>
    <property type="molecule type" value="Genomic_DNA"/>
</dbReference>
<dbReference type="SUPFAM" id="SSF52540">
    <property type="entry name" value="P-loop containing nucleoside triphosphate hydrolases"/>
    <property type="match status" value="1"/>
</dbReference>
<evidence type="ECO:0000256" key="1">
    <source>
        <dbReference type="ARBA" id="ARBA00022741"/>
    </source>
</evidence>
<dbReference type="GO" id="GO:0004386">
    <property type="term" value="F:helicase activity"/>
    <property type="evidence" value="ECO:0007669"/>
    <property type="project" value="UniProtKB-KW"/>
</dbReference>
<dbReference type="GO" id="GO:0005524">
    <property type="term" value="F:ATP binding"/>
    <property type="evidence" value="ECO:0007669"/>
    <property type="project" value="UniProtKB-KW"/>
</dbReference>
<keyword evidence="2" id="KW-0378">Hydrolase</keyword>
<dbReference type="PANTHER" id="PTHR47961">
    <property type="entry name" value="DNA POLYMERASE THETA, PUTATIVE (AFU_ORTHOLOGUE AFUA_1G05260)-RELATED"/>
    <property type="match status" value="1"/>
</dbReference>
<dbReference type="PROSITE" id="PS51192">
    <property type="entry name" value="HELICASE_ATP_BIND_1"/>
    <property type="match status" value="1"/>
</dbReference>
<dbReference type="PANTHER" id="PTHR47961:SF10">
    <property type="entry name" value="ATP-DEPENDENT DNA HELICASE HEL308"/>
    <property type="match status" value="1"/>
</dbReference>
<evidence type="ECO:0000256" key="2">
    <source>
        <dbReference type="ARBA" id="ARBA00022801"/>
    </source>
</evidence>
<dbReference type="GO" id="GO:0016787">
    <property type="term" value="F:hydrolase activity"/>
    <property type="evidence" value="ECO:0007669"/>
    <property type="project" value="UniProtKB-KW"/>
</dbReference>
<evidence type="ECO:0000256" key="4">
    <source>
        <dbReference type="ARBA" id="ARBA00022840"/>
    </source>
</evidence>
<dbReference type="Pfam" id="PF00270">
    <property type="entry name" value="DEAD"/>
    <property type="match status" value="1"/>
</dbReference>
<proteinExistence type="predicted"/>
<dbReference type="InterPro" id="IPR050474">
    <property type="entry name" value="Hel308_SKI2-like"/>
</dbReference>
<keyword evidence="4" id="KW-0067">ATP-binding</keyword>
<name>A0A075I3T6_9ARCH</name>
<dbReference type="AlphaFoldDB" id="A0A075I3T6"/>
<accession>A0A075I3T6</accession>